<dbReference type="InterPro" id="IPR004136">
    <property type="entry name" value="NMO"/>
</dbReference>
<name>A0A4Z0Y252_9FIRM</name>
<proteinExistence type="predicted"/>
<dbReference type="Gene3D" id="3.20.20.70">
    <property type="entry name" value="Aldolase class I"/>
    <property type="match status" value="1"/>
</dbReference>
<keyword evidence="4" id="KW-0288">FMN</keyword>
<accession>A0A4Z0Y252</accession>
<keyword evidence="7" id="KW-1185">Reference proteome</keyword>
<evidence type="ECO:0000256" key="1">
    <source>
        <dbReference type="ARBA" id="ARBA00003535"/>
    </source>
</evidence>
<dbReference type="RefSeq" id="WP_135658451.1">
    <property type="nucleotide sequence ID" value="NZ_JAJUFJ010000007.1"/>
</dbReference>
<comment type="caution">
    <text evidence="6">The sequence shown here is derived from an EMBL/GenBank/DDBJ whole genome shotgun (WGS) entry which is preliminary data.</text>
</comment>
<evidence type="ECO:0000256" key="2">
    <source>
        <dbReference type="ARBA" id="ARBA00013457"/>
    </source>
</evidence>
<dbReference type="EMBL" id="SRMQ01000003">
    <property type="protein sequence ID" value="TGJ76947.1"/>
    <property type="molecule type" value="Genomic_DNA"/>
</dbReference>
<gene>
    <name evidence="6" type="ORF">CAGA_10200</name>
</gene>
<dbReference type="PANTHER" id="PTHR32332">
    <property type="entry name" value="2-NITROPROPANE DIOXYGENASE"/>
    <property type="match status" value="1"/>
</dbReference>
<comment type="function">
    <text evidence="1">Nitronate monooxygenase that uses molecular oxygen to catalyze the oxidative denitrification of alkyl nitronates. Acts on propionate 3-nitronate (P3N), the presumed physiological substrate. Probably functions in the detoxification of P3N, a metabolic poison produced by plants and fungi as a defense mechanism.</text>
</comment>
<dbReference type="SUPFAM" id="SSF51412">
    <property type="entry name" value="Inosine monophosphate dehydrogenase (IMPDH)"/>
    <property type="match status" value="1"/>
</dbReference>
<evidence type="ECO:0000313" key="7">
    <source>
        <dbReference type="Proteomes" id="UP000297714"/>
    </source>
</evidence>
<keyword evidence="5 6" id="KW-0560">Oxidoreductase</keyword>
<evidence type="ECO:0000256" key="5">
    <source>
        <dbReference type="ARBA" id="ARBA00023002"/>
    </source>
</evidence>
<evidence type="ECO:0000256" key="3">
    <source>
        <dbReference type="ARBA" id="ARBA00022630"/>
    </source>
</evidence>
<dbReference type="InterPro" id="IPR017569">
    <property type="entry name" value="Enoyl_ACP_red-II_put"/>
</dbReference>
<dbReference type="AlphaFoldDB" id="A0A4Z0Y252"/>
<dbReference type="Pfam" id="PF03060">
    <property type="entry name" value="NMO"/>
    <property type="match status" value="2"/>
</dbReference>
<dbReference type="InterPro" id="IPR013785">
    <property type="entry name" value="Aldolase_TIM"/>
</dbReference>
<dbReference type="GO" id="GO:0018580">
    <property type="term" value="F:nitronate monooxygenase activity"/>
    <property type="evidence" value="ECO:0007669"/>
    <property type="project" value="InterPro"/>
</dbReference>
<dbReference type="NCBIfam" id="TIGR03151">
    <property type="entry name" value="enACPred_II"/>
    <property type="match status" value="1"/>
</dbReference>
<reference evidence="6 7" key="1">
    <citation type="submission" date="2019-04" db="EMBL/GenBank/DDBJ databases">
        <authorList>
            <person name="Poehlein A."/>
            <person name="Bengelsdorf F.R."/>
            <person name="Duerre P."/>
            <person name="Daniel R."/>
        </authorList>
    </citation>
    <scope>NUCLEOTIDE SEQUENCE [LARGE SCALE GENOMIC DNA]</scope>
    <source>
        <strain evidence="6 7">BS-1</strain>
    </source>
</reference>
<evidence type="ECO:0000313" key="6">
    <source>
        <dbReference type="EMBL" id="TGJ76947.1"/>
    </source>
</evidence>
<keyword evidence="6" id="KW-0503">Monooxygenase</keyword>
<dbReference type="OrthoDB" id="9778912at2"/>
<keyword evidence="3" id="KW-0285">Flavoprotein</keyword>
<dbReference type="PANTHER" id="PTHR32332:SF20">
    <property type="entry name" value="2-NITROPROPANE DIOXYGENASE-LIKE PROTEIN"/>
    <property type="match status" value="1"/>
</dbReference>
<evidence type="ECO:0000256" key="4">
    <source>
        <dbReference type="ARBA" id="ARBA00022643"/>
    </source>
</evidence>
<protein>
    <recommendedName>
        <fullName evidence="2">Probable nitronate monooxygenase</fullName>
    </recommendedName>
</protein>
<sequence length="315" mass="33276">MVQTPLCELIGIEYPILQGGMAWIADAELAAAVSNGGGLGLISAMNASADWLKDQIHKAKALTDKPFGVNIMLMSPYADEVARLVIDERVPVVTTGAGNPSPYMEEWNKAGVKVIPVVPSTAMAKRVERSGALAVIAEGCESGGHIGELTTMTLVPQVCDAVNIPVLAAGGIADGRGIAAAFMLGAVGVQVGTRFLVAEECGVHPNYKKKILNAKDIDTITTGKRIGHPVRALKNSFTREFAKMEYNSEVSDKELEAFGVGALRLAAVEGDEKKGCFMAGQIAALVKKEQPAAEIIREMFGEAETLLKGAGKWVK</sequence>
<dbReference type="CDD" id="cd04730">
    <property type="entry name" value="NPD_like"/>
    <property type="match status" value="1"/>
</dbReference>
<organism evidence="6 7">
    <name type="scientific">Caproiciproducens galactitolivorans</name>
    <dbReference type="NCBI Taxonomy" id="642589"/>
    <lineage>
        <taxon>Bacteria</taxon>
        <taxon>Bacillati</taxon>
        <taxon>Bacillota</taxon>
        <taxon>Clostridia</taxon>
        <taxon>Eubacteriales</taxon>
        <taxon>Acutalibacteraceae</taxon>
        <taxon>Caproiciproducens</taxon>
    </lineage>
</organism>
<dbReference type="Proteomes" id="UP000297714">
    <property type="component" value="Unassembled WGS sequence"/>
</dbReference>